<keyword evidence="5" id="KW-0520">NAD</keyword>
<dbReference type="GO" id="GO:0016616">
    <property type="term" value="F:oxidoreductase activity, acting on the CH-OH group of donors, NAD or NADP as acceptor"/>
    <property type="evidence" value="ECO:0007669"/>
    <property type="project" value="InterPro"/>
</dbReference>
<keyword evidence="3" id="KW-0560">Oxidoreductase</keyword>
<name>A0A507CT90_9FUNG</name>
<feature type="binding site" evidence="5">
    <location>
        <position position="157"/>
    </location>
    <ligand>
        <name>NAD(+)</name>
        <dbReference type="ChEBI" id="CHEBI:57540"/>
    </ligand>
</feature>
<dbReference type="Proteomes" id="UP000320475">
    <property type="component" value="Unassembled WGS sequence"/>
</dbReference>
<dbReference type="InterPro" id="IPR006108">
    <property type="entry name" value="3HC_DH_C"/>
</dbReference>
<dbReference type="InterPro" id="IPR006176">
    <property type="entry name" value="3-OHacyl-CoA_DH_NAD-bd"/>
</dbReference>
<evidence type="ECO:0000256" key="5">
    <source>
        <dbReference type="PIRSR" id="PIRSR000105-2"/>
    </source>
</evidence>
<evidence type="ECO:0000313" key="9">
    <source>
        <dbReference type="Proteomes" id="UP000320475"/>
    </source>
</evidence>
<dbReference type="InterPro" id="IPR006180">
    <property type="entry name" value="3-OHacyl-CoA_DH_CS"/>
</dbReference>
<dbReference type="SUPFAM" id="SSF51735">
    <property type="entry name" value="NAD(P)-binding Rossmann-fold domains"/>
    <property type="match status" value="1"/>
</dbReference>
<feature type="binding site" evidence="5">
    <location>
        <position position="130"/>
    </location>
    <ligand>
        <name>NAD(+)</name>
        <dbReference type="ChEBI" id="CHEBI:57540"/>
    </ligand>
</feature>
<dbReference type="Pfam" id="PF02737">
    <property type="entry name" value="3HCDH_N"/>
    <property type="match status" value="1"/>
</dbReference>
<dbReference type="GO" id="GO:0006631">
    <property type="term" value="P:fatty acid metabolic process"/>
    <property type="evidence" value="ECO:0007669"/>
    <property type="project" value="InterPro"/>
</dbReference>
<feature type="binding site" evidence="5">
    <location>
        <position position="312"/>
    </location>
    <ligand>
        <name>NAD(+)</name>
        <dbReference type="ChEBI" id="CHEBI:57540"/>
    </ligand>
</feature>
<dbReference type="SUPFAM" id="SSF48179">
    <property type="entry name" value="6-phosphogluconate dehydrogenase C-terminal domain-like"/>
    <property type="match status" value="1"/>
</dbReference>
<evidence type="ECO:0000259" key="7">
    <source>
        <dbReference type="Pfam" id="PF02737"/>
    </source>
</evidence>
<feature type="binding site" evidence="5">
    <location>
        <position position="135"/>
    </location>
    <ligand>
        <name>NAD(+)</name>
        <dbReference type="ChEBI" id="CHEBI:57540"/>
    </ligand>
</feature>
<protein>
    <recommendedName>
        <fullName evidence="10">3-hydroxybutyryl-CoA dehydrogenase</fullName>
    </recommendedName>
</protein>
<comment type="pathway">
    <text evidence="1">Lipid metabolism; fatty acid beta-oxidation.</text>
</comment>
<accession>A0A507CT90</accession>
<feature type="domain" description="3-hydroxyacyl-CoA dehydrogenase C-terminal" evidence="6">
    <location>
        <begin position="224"/>
        <end position="320"/>
    </location>
</feature>
<dbReference type="Gene3D" id="1.10.1040.10">
    <property type="entry name" value="N-(1-d-carboxylethyl)-l-norvaline Dehydrogenase, domain 2"/>
    <property type="match status" value="1"/>
</dbReference>
<dbReference type="AlphaFoldDB" id="A0A507CT90"/>
<reference evidence="8 9" key="1">
    <citation type="journal article" date="2019" name="Sci. Rep.">
        <title>Comparative genomics of chytrid fungi reveal insights into the obligate biotrophic and pathogenic lifestyle of Synchytrium endobioticum.</title>
        <authorList>
            <person name="van de Vossenberg B.T.L.H."/>
            <person name="Warris S."/>
            <person name="Nguyen H.D.T."/>
            <person name="van Gent-Pelzer M.P.E."/>
            <person name="Joly D.L."/>
            <person name="van de Geest H.C."/>
            <person name="Bonants P.J.M."/>
            <person name="Smith D.S."/>
            <person name="Levesque C.A."/>
            <person name="van der Lee T.A.J."/>
        </authorList>
    </citation>
    <scope>NUCLEOTIDE SEQUENCE [LARGE SCALE GENOMIC DNA]</scope>
    <source>
        <strain evidence="8 9">LEV6574</strain>
    </source>
</reference>
<dbReference type="GO" id="GO:0070403">
    <property type="term" value="F:NAD+ binding"/>
    <property type="evidence" value="ECO:0007669"/>
    <property type="project" value="InterPro"/>
</dbReference>
<dbReference type="PIRSF" id="PIRSF000105">
    <property type="entry name" value="HCDH"/>
    <property type="match status" value="1"/>
</dbReference>
<sequence>MAVQAIRPLLPRLAVPLCIQTSRFHACPRSLSADTSCTPLTKIGVIGAGQMGGGIAQVTAHIAKLPVTILDSRPTQLSKCLKLIDLLLEKDVVKGKTTSPEKTESLSRISTTTDIADFASCDFIIEAVSENPALKRELFLGLDKIASPHCILASNTSSISITKIAASTTRPSKVIGMHFMNPVPVMKLVEIIPGLATDASTLSTTHALARIMGKVTTESSDMPGFIANRILMPYINEAVYVLQEGIATRQDIDATMKLGTNVPMGPLTLADFIGLDTCLAIMKVLHSQLGDPKYRPAPLLVKYVDAGWYGKKSGRGFYEYTK</sequence>
<evidence type="ECO:0000256" key="3">
    <source>
        <dbReference type="ARBA" id="ARBA00023002"/>
    </source>
</evidence>
<dbReference type="PANTHER" id="PTHR48075:SF5">
    <property type="entry name" value="3-HYDROXYBUTYRYL-COA DEHYDROGENASE"/>
    <property type="match status" value="1"/>
</dbReference>
<feature type="domain" description="3-hydroxyacyl-CoA dehydrogenase NAD binding" evidence="7">
    <location>
        <begin position="42"/>
        <end position="219"/>
    </location>
</feature>
<dbReference type="PROSITE" id="PS00067">
    <property type="entry name" value="3HCDH"/>
    <property type="match status" value="1"/>
</dbReference>
<evidence type="ECO:0000259" key="6">
    <source>
        <dbReference type="Pfam" id="PF00725"/>
    </source>
</evidence>
<gene>
    <name evidence="8" type="ORF">SeLEV6574_g05630</name>
</gene>
<dbReference type="InterPro" id="IPR036291">
    <property type="entry name" value="NAD(P)-bd_dom_sf"/>
</dbReference>
<evidence type="ECO:0000256" key="2">
    <source>
        <dbReference type="ARBA" id="ARBA00009463"/>
    </source>
</evidence>
<feature type="binding site" evidence="5">
    <location>
        <position position="71"/>
    </location>
    <ligand>
        <name>NAD(+)</name>
        <dbReference type="ChEBI" id="CHEBI:57540"/>
    </ligand>
</feature>
<feature type="binding site" evidence="5">
    <location>
        <begin position="47"/>
        <end position="52"/>
    </location>
    <ligand>
        <name>NAD(+)</name>
        <dbReference type="ChEBI" id="CHEBI:57540"/>
    </ligand>
</feature>
<feature type="site" description="Important for catalytic activity" evidence="4">
    <location>
        <position position="178"/>
    </location>
</feature>
<dbReference type="Pfam" id="PF00725">
    <property type="entry name" value="3HCDH"/>
    <property type="match status" value="1"/>
</dbReference>
<dbReference type="EMBL" id="QEAM01000274">
    <property type="protein sequence ID" value="TPX42373.1"/>
    <property type="molecule type" value="Genomic_DNA"/>
</dbReference>
<proteinExistence type="inferred from homology"/>
<dbReference type="OrthoDB" id="5958943at2759"/>
<comment type="similarity">
    <text evidence="2">Belongs to the 3-hydroxyacyl-CoA dehydrogenase family.</text>
</comment>
<dbReference type="Gene3D" id="3.40.50.720">
    <property type="entry name" value="NAD(P)-binding Rossmann-like Domain"/>
    <property type="match status" value="1"/>
</dbReference>
<dbReference type="PANTHER" id="PTHR48075">
    <property type="entry name" value="3-HYDROXYACYL-COA DEHYDROGENASE FAMILY PROTEIN"/>
    <property type="match status" value="1"/>
</dbReference>
<evidence type="ECO:0000256" key="1">
    <source>
        <dbReference type="ARBA" id="ARBA00005005"/>
    </source>
</evidence>
<dbReference type="FunFam" id="3.40.50.720:FF:000009">
    <property type="entry name" value="Fatty oxidation complex, alpha subunit"/>
    <property type="match status" value="1"/>
</dbReference>
<evidence type="ECO:0008006" key="10">
    <source>
        <dbReference type="Google" id="ProtNLM"/>
    </source>
</evidence>
<dbReference type="InterPro" id="IPR008927">
    <property type="entry name" value="6-PGluconate_DH-like_C_sf"/>
</dbReference>
<dbReference type="InterPro" id="IPR022694">
    <property type="entry name" value="3-OHacyl-CoA_DH"/>
</dbReference>
<dbReference type="InterPro" id="IPR013328">
    <property type="entry name" value="6PGD_dom2"/>
</dbReference>
<organism evidence="8 9">
    <name type="scientific">Synchytrium endobioticum</name>
    <dbReference type="NCBI Taxonomy" id="286115"/>
    <lineage>
        <taxon>Eukaryota</taxon>
        <taxon>Fungi</taxon>
        <taxon>Fungi incertae sedis</taxon>
        <taxon>Chytridiomycota</taxon>
        <taxon>Chytridiomycota incertae sedis</taxon>
        <taxon>Chytridiomycetes</taxon>
        <taxon>Synchytriales</taxon>
        <taxon>Synchytriaceae</taxon>
        <taxon>Synchytrium</taxon>
    </lineage>
</organism>
<comment type="caution">
    <text evidence="8">The sequence shown here is derived from an EMBL/GenBank/DDBJ whole genome shotgun (WGS) entry which is preliminary data.</text>
</comment>
<evidence type="ECO:0000313" key="8">
    <source>
        <dbReference type="EMBL" id="TPX42373.1"/>
    </source>
</evidence>
<evidence type="ECO:0000256" key="4">
    <source>
        <dbReference type="PIRSR" id="PIRSR000105-1"/>
    </source>
</evidence>
<feature type="binding site" evidence="5">
    <location>
        <position position="181"/>
    </location>
    <ligand>
        <name>NAD(+)</name>
        <dbReference type="ChEBI" id="CHEBI:57540"/>
    </ligand>
</feature>